<feature type="domain" description="FAD-binding" evidence="5">
    <location>
        <begin position="8"/>
        <end position="178"/>
    </location>
</feature>
<gene>
    <name evidence="6" type="ORF">Daus18300_004005</name>
</gene>
<evidence type="ECO:0000256" key="1">
    <source>
        <dbReference type="ARBA" id="ARBA00022630"/>
    </source>
</evidence>
<dbReference type="Proteomes" id="UP001583177">
    <property type="component" value="Unassembled WGS sequence"/>
</dbReference>
<evidence type="ECO:0000256" key="2">
    <source>
        <dbReference type="ARBA" id="ARBA00022827"/>
    </source>
</evidence>
<evidence type="ECO:0000256" key="4">
    <source>
        <dbReference type="ARBA" id="ARBA00023033"/>
    </source>
</evidence>
<proteinExistence type="predicted"/>
<evidence type="ECO:0000256" key="3">
    <source>
        <dbReference type="ARBA" id="ARBA00023002"/>
    </source>
</evidence>
<dbReference type="Pfam" id="PF01494">
    <property type="entry name" value="FAD_binding_3"/>
    <property type="match status" value="2"/>
</dbReference>
<organism evidence="6 7">
    <name type="scientific">Diaporthe australafricana</name>
    <dbReference type="NCBI Taxonomy" id="127596"/>
    <lineage>
        <taxon>Eukaryota</taxon>
        <taxon>Fungi</taxon>
        <taxon>Dikarya</taxon>
        <taxon>Ascomycota</taxon>
        <taxon>Pezizomycotina</taxon>
        <taxon>Sordariomycetes</taxon>
        <taxon>Sordariomycetidae</taxon>
        <taxon>Diaporthales</taxon>
        <taxon>Diaporthaceae</taxon>
        <taxon>Diaporthe</taxon>
    </lineage>
</organism>
<dbReference type="SUPFAM" id="SSF51905">
    <property type="entry name" value="FAD/NAD(P)-binding domain"/>
    <property type="match status" value="1"/>
</dbReference>
<dbReference type="PANTHER" id="PTHR46972">
    <property type="entry name" value="MONOOXYGENASE ASQM-RELATED"/>
    <property type="match status" value="1"/>
</dbReference>
<accession>A0ABR3XB32</accession>
<dbReference type="PANTHER" id="PTHR46972:SF1">
    <property type="entry name" value="FAD DEPENDENT OXIDOREDUCTASE DOMAIN-CONTAINING PROTEIN"/>
    <property type="match status" value="1"/>
</dbReference>
<keyword evidence="7" id="KW-1185">Reference proteome</keyword>
<evidence type="ECO:0000313" key="6">
    <source>
        <dbReference type="EMBL" id="KAL1873186.1"/>
    </source>
</evidence>
<dbReference type="PRINTS" id="PR00420">
    <property type="entry name" value="RNGMNOXGNASE"/>
</dbReference>
<reference evidence="6 7" key="1">
    <citation type="journal article" date="2024" name="IMA Fungus">
        <title>IMA Genome - F19 : A genome assembly and annotation guide to empower mycologists, including annotated draft genome sequences of Ceratocystis pirilliformis, Diaporthe australafricana, Fusarium ophioides, Paecilomyces lecythidis, and Sporothrix stenoceras.</title>
        <authorList>
            <person name="Aylward J."/>
            <person name="Wilson A.M."/>
            <person name="Visagie C.M."/>
            <person name="Spraker J."/>
            <person name="Barnes I."/>
            <person name="Buitendag C."/>
            <person name="Ceriani C."/>
            <person name="Del Mar Angel L."/>
            <person name="du Plessis D."/>
            <person name="Fuchs T."/>
            <person name="Gasser K."/>
            <person name="Kramer D."/>
            <person name="Li W."/>
            <person name="Munsamy K."/>
            <person name="Piso A."/>
            <person name="Price J.L."/>
            <person name="Sonnekus B."/>
            <person name="Thomas C."/>
            <person name="van der Nest A."/>
            <person name="van Dijk A."/>
            <person name="van Heerden A."/>
            <person name="van Vuuren N."/>
            <person name="Yilmaz N."/>
            <person name="Duong T.A."/>
            <person name="van der Merwe N.A."/>
            <person name="Wingfield M.J."/>
            <person name="Wingfield B.D."/>
        </authorList>
    </citation>
    <scope>NUCLEOTIDE SEQUENCE [LARGE SCALE GENOMIC DNA]</scope>
    <source>
        <strain evidence="6 7">CMW 18300</strain>
    </source>
</reference>
<dbReference type="EMBL" id="JAWRVE010000026">
    <property type="protein sequence ID" value="KAL1873186.1"/>
    <property type="molecule type" value="Genomic_DNA"/>
</dbReference>
<dbReference type="InterPro" id="IPR002938">
    <property type="entry name" value="FAD-bd"/>
</dbReference>
<keyword evidence="4" id="KW-0503">Monooxygenase</keyword>
<protein>
    <recommendedName>
        <fullName evidence="5">FAD-binding domain-containing protein</fullName>
    </recommendedName>
</protein>
<comment type="caution">
    <text evidence="6">The sequence shown here is derived from an EMBL/GenBank/DDBJ whole genome shotgun (WGS) entry which is preliminary data.</text>
</comment>
<keyword evidence="3" id="KW-0560">Oxidoreductase</keyword>
<feature type="domain" description="FAD-binding" evidence="5">
    <location>
        <begin position="321"/>
        <end position="353"/>
    </location>
</feature>
<name>A0ABR3XB32_9PEZI</name>
<dbReference type="Gene3D" id="3.50.50.60">
    <property type="entry name" value="FAD/NAD(P)-binding domain"/>
    <property type="match status" value="1"/>
</dbReference>
<evidence type="ECO:0000259" key="5">
    <source>
        <dbReference type="Pfam" id="PF01494"/>
    </source>
</evidence>
<evidence type="ECO:0000313" key="7">
    <source>
        <dbReference type="Proteomes" id="UP001583177"/>
    </source>
</evidence>
<keyword evidence="2" id="KW-0274">FAD</keyword>
<dbReference type="InterPro" id="IPR036188">
    <property type="entry name" value="FAD/NAD-bd_sf"/>
</dbReference>
<sequence length="425" mass="45742">MSQRQPRIAIIGGGPAGLTLGALLHQRGIPFTIYELRPRPTEEELAEPSGMLDLHEESGIAAIRACGLYEKFLPLTGDCEESMIIADKHGNILHSDDGGEAVRPEIARHNIVKLFLSKLPVDSIKYDSKVLSADRDATTGEVTLKISSTPDAATFVSETYDLAIGADGAWSRIRPILSDVKPQSSGLQYLTLLIRDIDTRHPQLASMVGKGSFLALGNKHGLDSHRAPQGSAQIYLMTNALGGDEEEMIESLSKLTTPQLKEHFLSDEKSYGDFAPALKELITAAFDEEEARNGSGGSVQLKPLSMLPVGHRWEPKPGATLIGDAAHLMTPFAGEGVNMAMLDALDLAAAIGEAWALVQAGKGGDGAEFREVLGPLLGRFEEGMFVRAQEKAEESWKNRGLMFAEDGAQALAGLMKSFYEAVPPQ</sequence>
<keyword evidence="1" id="KW-0285">Flavoprotein</keyword>